<dbReference type="PROSITE" id="PS50850">
    <property type="entry name" value="MFS"/>
    <property type="match status" value="1"/>
</dbReference>
<proteinExistence type="inferred from homology"/>
<dbReference type="RefSeq" id="XP_065330215.1">
    <property type="nucleotide sequence ID" value="XM_065474143.1"/>
</dbReference>
<keyword evidence="5 25" id="KW-1133">Transmembrane helix</keyword>
<comment type="catalytic activity">
    <reaction evidence="18">
        <text>L-histidyl-L-alpha-amino acid(out) = L-histidyl-L-alpha-amino acid(in)</text>
        <dbReference type="Rhea" id="RHEA:79379"/>
        <dbReference type="ChEBI" id="CHEBI:229964"/>
    </reaction>
</comment>
<evidence type="ECO:0000256" key="12">
    <source>
        <dbReference type="ARBA" id="ARBA00044891"/>
    </source>
</evidence>
<evidence type="ECO:0000256" key="6">
    <source>
        <dbReference type="ARBA" id="ARBA00023136"/>
    </source>
</evidence>
<dbReference type="PANTHER" id="PTHR23512">
    <property type="entry name" value="MAJOR FACILITATOR SUPERFAMILY DOMAIN-CONTAINING PROTEIN 1"/>
    <property type="match status" value="1"/>
</dbReference>
<evidence type="ECO:0000256" key="19">
    <source>
        <dbReference type="ARBA" id="ARBA00044919"/>
    </source>
</evidence>
<evidence type="ECO:0000256" key="21">
    <source>
        <dbReference type="ARBA" id="ARBA00044985"/>
    </source>
</evidence>
<feature type="transmembrane region" description="Helical" evidence="25">
    <location>
        <begin position="461"/>
        <end position="484"/>
    </location>
</feature>
<dbReference type="InterPro" id="IPR052187">
    <property type="entry name" value="MFSD1"/>
</dbReference>
<comment type="function">
    <text evidence="23">Lysosomal dipeptide uniporter that selectively exports lysine, arginine or histidine-containing dipeptides with a net positive charge from the lysosome lumen into the cytosol. Could play a role in a specific type of protein O-glycosylation indirectly regulating macrophages migration and tissue invasion. Also essential for liver homeostasis.</text>
</comment>
<comment type="catalytic activity">
    <reaction evidence="14">
        <text>L-aspartyl-L-lysine(out) = L-aspartyl-L-lysine(in)</text>
        <dbReference type="Rhea" id="RHEA:79411"/>
        <dbReference type="ChEBI" id="CHEBI:229953"/>
    </reaction>
</comment>
<evidence type="ECO:0000256" key="8">
    <source>
        <dbReference type="ARBA" id="ARBA00044876"/>
    </source>
</evidence>
<dbReference type="EMBL" id="CP142732">
    <property type="protein sequence ID" value="WUR04070.1"/>
    <property type="molecule type" value="Genomic_DNA"/>
</dbReference>
<evidence type="ECO:0000256" key="18">
    <source>
        <dbReference type="ARBA" id="ARBA00044912"/>
    </source>
</evidence>
<comment type="subunit">
    <text evidence="24">Homodimer. Interacts with lysosomal protein GLMP (via lumenal domain); the interaction starts while both proteins are still in the endoplasmic reticulum and is required for stabilization of MFSD1 in lysosomes but has no direct effect on its targeting to lysosomes or transporter activity.</text>
</comment>
<dbReference type="AlphaFoldDB" id="A0AAX4JDI3"/>
<feature type="transmembrane region" description="Helical" evidence="25">
    <location>
        <begin position="98"/>
        <end position="117"/>
    </location>
</feature>
<comment type="catalytic activity">
    <reaction evidence="8">
        <text>L-lysyl-L-alanine(out) = L-lysyl-L-alanine(in)</text>
        <dbReference type="Rhea" id="RHEA:79399"/>
        <dbReference type="ChEBI" id="CHEBI:229954"/>
    </reaction>
</comment>
<feature type="transmembrane region" description="Helical" evidence="25">
    <location>
        <begin position="427"/>
        <end position="449"/>
    </location>
</feature>
<evidence type="ECO:0000259" key="26">
    <source>
        <dbReference type="PROSITE" id="PS50850"/>
    </source>
</evidence>
<evidence type="ECO:0000256" key="11">
    <source>
        <dbReference type="ARBA" id="ARBA00044884"/>
    </source>
</evidence>
<dbReference type="Pfam" id="PF07690">
    <property type="entry name" value="MFS_1"/>
    <property type="match status" value="1"/>
</dbReference>
<feature type="transmembrane region" description="Helical" evidence="25">
    <location>
        <begin position="370"/>
        <end position="389"/>
    </location>
</feature>
<comment type="catalytic activity">
    <reaction evidence="13">
        <text>L-alpha-aminoacyl-L-lysine(out) = L-alpha-aminoacyl-L-lysine(in)</text>
        <dbReference type="Rhea" id="RHEA:79383"/>
        <dbReference type="ChEBI" id="CHEBI:229966"/>
    </reaction>
</comment>
<dbReference type="Proteomes" id="UP001334084">
    <property type="component" value="Chromosome 7"/>
</dbReference>
<comment type="catalytic activity">
    <reaction evidence="20">
        <text>L-lysyl-glycine(out) = L-lysyl-glycine(in)</text>
        <dbReference type="Rhea" id="RHEA:79407"/>
        <dbReference type="ChEBI" id="CHEBI:191202"/>
    </reaction>
</comment>
<dbReference type="SUPFAM" id="SSF103473">
    <property type="entry name" value="MFS general substrate transporter"/>
    <property type="match status" value="1"/>
</dbReference>
<keyword evidence="7" id="KW-0458">Lysosome</keyword>
<feature type="transmembrane region" description="Helical" evidence="25">
    <location>
        <begin position="305"/>
        <end position="330"/>
    </location>
</feature>
<accession>A0AAX4JDI3</accession>
<evidence type="ECO:0000256" key="3">
    <source>
        <dbReference type="ARBA" id="ARBA00022448"/>
    </source>
</evidence>
<evidence type="ECO:0000256" key="16">
    <source>
        <dbReference type="ARBA" id="ARBA00044900"/>
    </source>
</evidence>
<dbReference type="InterPro" id="IPR020846">
    <property type="entry name" value="MFS_dom"/>
</dbReference>
<evidence type="ECO:0000256" key="23">
    <source>
        <dbReference type="ARBA" id="ARBA00045709"/>
    </source>
</evidence>
<evidence type="ECO:0000256" key="24">
    <source>
        <dbReference type="ARBA" id="ARBA00046376"/>
    </source>
</evidence>
<protein>
    <recommendedName>
        <fullName evidence="21">Lysosomal dipeptide transporter MFSD1</fullName>
    </recommendedName>
    <alternativeName>
        <fullName evidence="22">Major facilitator superfamily domain-containing protein 1</fullName>
    </alternativeName>
</protein>
<evidence type="ECO:0000256" key="25">
    <source>
        <dbReference type="SAM" id="Phobius"/>
    </source>
</evidence>
<evidence type="ECO:0000256" key="22">
    <source>
        <dbReference type="ARBA" id="ARBA00045018"/>
    </source>
</evidence>
<dbReference type="GO" id="GO:0022857">
    <property type="term" value="F:transmembrane transporter activity"/>
    <property type="evidence" value="ECO:0007669"/>
    <property type="project" value="InterPro"/>
</dbReference>
<dbReference type="KEGG" id="vnx:VNE69_07137"/>
<comment type="catalytic activity">
    <reaction evidence="10">
        <text>L-alpha-aminoacyl-L-arginine(out) = L-alpha-aminoacyl-L-arginine(in)</text>
        <dbReference type="Rhea" id="RHEA:79367"/>
        <dbReference type="ChEBI" id="CHEBI:229968"/>
    </reaction>
</comment>
<evidence type="ECO:0000256" key="14">
    <source>
        <dbReference type="ARBA" id="ARBA00044898"/>
    </source>
</evidence>
<dbReference type="PANTHER" id="PTHR23512:SF3">
    <property type="entry name" value="MAJOR FACILITATOR SUPERFAMILY DOMAIN-CONTAINING PROTEIN 1"/>
    <property type="match status" value="1"/>
</dbReference>
<dbReference type="InterPro" id="IPR036259">
    <property type="entry name" value="MFS_trans_sf"/>
</dbReference>
<comment type="subcellular location">
    <subcellularLocation>
        <location evidence="1">Lysosome membrane</location>
        <topology evidence="1">Multi-pass membrane protein</topology>
    </subcellularLocation>
</comment>
<evidence type="ECO:0000256" key="15">
    <source>
        <dbReference type="ARBA" id="ARBA00044899"/>
    </source>
</evidence>
<comment type="catalytic activity">
    <reaction evidence="9">
        <text>L-histidyl-glycine(out) = L-histidyl-glycine(in)</text>
        <dbReference type="Rhea" id="RHEA:79395"/>
        <dbReference type="ChEBI" id="CHEBI:229957"/>
    </reaction>
</comment>
<reference evidence="27" key="1">
    <citation type="journal article" date="2024" name="BMC Genomics">
        <title>Functional annotation of a divergent genome using sequence and structure-based similarity.</title>
        <authorList>
            <person name="Svedberg D."/>
            <person name="Winiger R.R."/>
            <person name="Berg A."/>
            <person name="Sharma H."/>
            <person name="Tellgren-Roth C."/>
            <person name="Debrunner-Vossbrinck B.A."/>
            <person name="Vossbrinck C.R."/>
            <person name="Barandun J."/>
        </authorList>
    </citation>
    <scope>NUCLEOTIDE SEQUENCE</scope>
    <source>
        <strain evidence="27">Illinois isolate</strain>
    </source>
</reference>
<evidence type="ECO:0000256" key="7">
    <source>
        <dbReference type="ARBA" id="ARBA00023228"/>
    </source>
</evidence>
<evidence type="ECO:0000256" key="17">
    <source>
        <dbReference type="ARBA" id="ARBA00044903"/>
    </source>
</evidence>
<evidence type="ECO:0000256" key="1">
    <source>
        <dbReference type="ARBA" id="ARBA00004155"/>
    </source>
</evidence>
<feature type="transmembrane region" description="Helical" evidence="25">
    <location>
        <begin position="161"/>
        <end position="182"/>
    </location>
</feature>
<feature type="transmembrane region" description="Helical" evidence="25">
    <location>
        <begin position="342"/>
        <end position="363"/>
    </location>
</feature>
<comment type="catalytic activity">
    <reaction evidence="17">
        <text>L-arginyl-glycine(out) = L-arginyl-glycine(in)</text>
        <dbReference type="Rhea" id="RHEA:79391"/>
        <dbReference type="ChEBI" id="CHEBI:229955"/>
    </reaction>
</comment>
<name>A0AAX4JDI3_9MICR</name>
<feature type="transmembrane region" description="Helical" evidence="25">
    <location>
        <begin position="47"/>
        <end position="64"/>
    </location>
</feature>
<evidence type="ECO:0000256" key="4">
    <source>
        <dbReference type="ARBA" id="ARBA00022692"/>
    </source>
</evidence>
<feature type="transmembrane region" description="Helical" evidence="25">
    <location>
        <begin position="129"/>
        <end position="149"/>
    </location>
</feature>
<evidence type="ECO:0000256" key="2">
    <source>
        <dbReference type="ARBA" id="ARBA00008335"/>
    </source>
</evidence>
<dbReference type="InterPro" id="IPR011701">
    <property type="entry name" value="MFS"/>
</dbReference>
<feature type="transmembrane region" description="Helical" evidence="25">
    <location>
        <begin position="71"/>
        <end position="92"/>
    </location>
</feature>
<evidence type="ECO:0000256" key="9">
    <source>
        <dbReference type="ARBA" id="ARBA00044878"/>
    </source>
</evidence>
<sequence length="494" mass="55906">MEDKFKILFLCSFILLSFSYVYDMPATLNEFVEYGSGNKAEKLAMLYSVYALPNIIIPLLFRYVCALELSIFSRILCFLVLVGQIIYSVGVYKLNYKTMLIGRFVYGLGSESFSILINRLLSKEFKEKGLAFTLGLVSSITRFGSILNFLTSPLLAERTHRTFPCIIGVFMTTGSLASCFILNKILNSQNLPFSLLVESKGQATKPLKTVNFENEFNPHKDEVNEIEKKENLLINQKPNSNNSEIFYKVDFNQSPFTPWESVNRDYIVELSEELSKFEPKKLTTDEETIFYEPSLAKSEGFHSTFYLLAALSFIIALIWAPFYSLAPIFFNSKYNINSIESGHLLSIIEVCGIFLTPFVGFMVDKYGKNIYIVFLGCLMLLMAHVSFTLQFFSPYFIVGVLGIAGPLVGCYWPCIPVLVSEKSLTNGFAVIFSLLNLAFTISPFIMGLIMSKTKNYEYVELFIIANSIGAMAITGLLIHLNIRFKLGLNRKNKK</sequence>
<evidence type="ECO:0000256" key="10">
    <source>
        <dbReference type="ARBA" id="ARBA00044881"/>
    </source>
</evidence>
<comment type="catalytic activity">
    <reaction evidence="19">
        <text>L-alanyl-L-lysine(out) = L-alanyl-L-lysine(in)</text>
        <dbReference type="Rhea" id="RHEA:79415"/>
        <dbReference type="ChEBI" id="CHEBI:192470"/>
    </reaction>
</comment>
<evidence type="ECO:0000256" key="5">
    <source>
        <dbReference type="ARBA" id="ARBA00022989"/>
    </source>
</evidence>
<keyword evidence="6 25" id="KW-0472">Membrane</keyword>
<gene>
    <name evidence="27" type="ORF">VNE69_07137</name>
</gene>
<organism evidence="27 28">
    <name type="scientific">Vairimorpha necatrix</name>
    <dbReference type="NCBI Taxonomy" id="6039"/>
    <lineage>
        <taxon>Eukaryota</taxon>
        <taxon>Fungi</taxon>
        <taxon>Fungi incertae sedis</taxon>
        <taxon>Microsporidia</taxon>
        <taxon>Nosematidae</taxon>
        <taxon>Vairimorpha</taxon>
    </lineage>
</organism>
<feature type="transmembrane region" description="Helical" evidence="25">
    <location>
        <begin position="395"/>
        <end position="415"/>
    </location>
</feature>
<keyword evidence="4 25" id="KW-0812">Transmembrane</keyword>
<dbReference type="GeneID" id="90541893"/>
<comment type="catalytic activity">
    <reaction evidence="16">
        <text>L-lysyl-L-lysine(out) = L-lysyl-L-lysine(in)</text>
        <dbReference type="Rhea" id="RHEA:79403"/>
        <dbReference type="ChEBI" id="CHEBI:229956"/>
    </reaction>
</comment>
<comment type="similarity">
    <text evidence="2">Belongs to the major facilitator superfamily.</text>
</comment>
<comment type="catalytic activity">
    <reaction evidence="11">
        <text>L-alpha-aminoacyl-L-histidine(out) = L-alpha-aminoacyl-L-histidine(in)</text>
        <dbReference type="Rhea" id="RHEA:79375"/>
        <dbReference type="ChEBI" id="CHEBI:229967"/>
    </reaction>
</comment>
<keyword evidence="28" id="KW-1185">Reference proteome</keyword>
<evidence type="ECO:0000256" key="20">
    <source>
        <dbReference type="ARBA" id="ARBA00044924"/>
    </source>
</evidence>
<comment type="catalytic activity">
    <reaction evidence="12">
        <text>L-lysyl-L-alpha-amino acid(out) = L-lysyl-L-alpha-amino acid(in)</text>
        <dbReference type="Rhea" id="RHEA:79387"/>
        <dbReference type="ChEBI" id="CHEBI:229965"/>
    </reaction>
</comment>
<comment type="catalytic activity">
    <reaction evidence="15">
        <text>L-arginyl-L-alpha-amino acid(out) = L-arginyl-L-alpha-amino acid(in)</text>
        <dbReference type="Rhea" id="RHEA:79371"/>
        <dbReference type="ChEBI" id="CHEBI:84315"/>
    </reaction>
</comment>
<evidence type="ECO:0000313" key="27">
    <source>
        <dbReference type="EMBL" id="WUR04070.1"/>
    </source>
</evidence>
<feature type="domain" description="Major facilitator superfamily (MFS) profile" evidence="26">
    <location>
        <begin position="305"/>
        <end position="494"/>
    </location>
</feature>
<keyword evidence="3" id="KW-0813">Transport</keyword>
<evidence type="ECO:0000313" key="28">
    <source>
        <dbReference type="Proteomes" id="UP001334084"/>
    </source>
</evidence>
<dbReference type="Gene3D" id="1.20.1250.20">
    <property type="entry name" value="MFS general substrate transporter like domains"/>
    <property type="match status" value="2"/>
</dbReference>
<evidence type="ECO:0000256" key="13">
    <source>
        <dbReference type="ARBA" id="ARBA00044893"/>
    </source>
</evidence>